<dbReference type="PANTHER" id="PTHR10612:SF34">
    <property type="entry name" value="APOLIPOPROTEIN D"/>
    <property type="match status" value="1"/>
</dbReference>
<dbReference type="OrthoDB" id="7816615at2759"/>
<evidence type="ECO:0000256" key="1">
    <source>
        <dbReference type="SAM" id="Phobius"/>
    </source>
</evidence>
<dbReference type="Proteomes" id="UP000007798">
    <property type="component" value="Unassembled WGS sequence"/>
</dbReference>
<evidence type="ECO:0008006" key="5">
    <source>
        <dbReference type="Google" id="ProtNLM"/>
    </source>
</evidence>
<keyword evidence="1" id="KW-0812">Transmembrane</keyword>
<keyword evidence="2" id="KW-0732">Signal</keyword>
<reference evidence="3 4" key="1">
    <citation type="journal article" date="2007" name="Nature">
        <title>Evolution of genes and genomes on the Drosophila phylogeny.</title>
        <authorList>
            <consortium name="Drosophila 12 Genomes Consortium"/>
            <person name="Clark A.G."/>
            <person name="Eisen M.B."/>
            <person name="Smith D.R."/>
            <person name="Bergman C.M."/>
            <person name="Oliver B."/>
            <person name="Markow T.A."/>
            <person name="Kaufman T.C."/>
            <person name="Kellis M."/>
            <person name="Gelbart W."/>
            <person name="Iyer V.N."/>
            <person name="Pollard D.A."/>
            <person name="Sackton T.B."/>
            <person name="Larracuente A.M."/>
            <person name="Singh N.D."/>
            <person name="Abad J.P."/>
            <person name="Abt D.N."/>
            <person name="Adryan B."/>
            <person name="Aguade M."/>
            <person name="Akashi H."/>
            <person name="Anderson W.W."/>
            <person name="Aquadro C.F."/>
            <person name="Ardell D.H."/>
            <person name="Arguello R."/>
            <person name="Artieri C.G."/>
            <person name="Barbash D.A."/>
            <person name="Barker D."/>
            <person name="Barsanti P."/>
            <person name="Batterham P."/>
            <person name="Batzoglou S."/>
            <person name="Begun D."/>
            <person name="Bhutkar A."/>
            <person name="Blanco E."/>
            <person name="Bosak S.A."/>
            <person name="Bradley R.K."/>
            <person name="Brand A.D."/>
            <person name="Brent M.R."/>
            <person name="Brooks A.N."/>
            <person name="Brown R.H."/>
            <person name="Butlin R.K."/>
            <person name="Caggese C."/>
            <person name="Calvi B.R."/>
            <person name="Bernardo de Carvalho A."/>
            <person name="Caspi A."/>
            <person name="Castrezana S."/>
            <person name="Celniker S.E."/>
            <person name="Chang J.L."/>
            <person name="Chapple C."/>
            <person name="Chatterji S."/>
            <person name="Chinwalla A."/>
            <person name="Civetta A."/>
            <person name="Clifton S.W."/>
            <person name="Comeron J.M."/>
            <person name="Costello J.C."/>
            <person name="Coyne J.A."/>
            <person name="Daub J."/>
            <person name="David R.G."/>
            <person name="Delcher A.L."/>
            <person name="Delehaunty K."/>
            <person name="Do C.B."/>
            <person name="Ebling H."/>
            <person name="Edwards K."/>
            <person name="Eickbush T."/>
            <person name="Evans J.D."/>
            <person name="Filipski A."/>
            <person name="Findeiss S."/>
            <person name="Freyhult E."/>
            <person name="Fulton L."/>
            <person name="Fulton R."/>
            <person name="Garcia A.C."/>
            <person name="Gardiner A."/>
            <person name="Garfield D.A."/>
            <person name="Garvin B.E."/>
            <person name="Gibson G."/>
            <person name="Gilbert D."/>
            <person name="Gnerre S."/>
            <person name="Godfrey J."/>
            <person name="Good R."/>
            <person name="Gotea V."/>
            <person name="Gravely B."/>
            <person name="Greenberg A.J."/>
            <person name="Griffiths-Jones S."/>
            <person name="Gross S."/>
            <person name="Guigo R."/>
            <person name="Gustafson E.A."/>
            <person name="Haerty W."/>
            <person name="Hahn M.W."/>
            <person name="Halligan D.L."/>
            <person name="Halpern A.L."/>
            <person name="Halter G.M."/>
            <person name="Han M.V."/>
            <person name="Heger A."/>
            <person name="Hillier L."/>
            <person name="Hinrichs A.S."/>
            <person name="Holmes I."/>
            <person name="Hoskins R.A."/>
            <person name="Hubisz M.J."/>
            <person name="Hultmark D."/>
            <person name="Huntley M.A."/>
            <person name="Jaffe D.B."/>
            <person name="Jagadeeshan S."/>
            <person name="Jeck W.R."/>
            <person name="Johnson J."/>
            <person name="Jones C.D."/>
            <person name="Jordan W.C."/>
            <person name="Karpen G.H."/>
            <person name="Kataoka E."/>
            <person name="Keightley P.D."/>
            <person name="Kheradpour P."/>
            <person name="Kirkness E.F."/>
            <person name="Koerich L.B."/>
            <person name="Kristiansen K."/>
            <person name="Kudrna D."/>
            <person name="Kulathinal R.J."/>
            <person name="Kumar S."/>
            <person name="Kwok R."/>
            <person name="Lander E."/>
            <person name="Langley C.H."/>
            <person name="Lapoint R."/>
            <person name="Lazzaro B.P."/>
            <person name="Lee S.J."/>
            <person name="Levesque L."/>
            <person name="Li R."/>
            <person name="Lin C.F."/>
            <person name="Lin M.F."/>
            <person name="Lindblad-Toh K."/>
            <person name="Llopart A."/>
            <person name="Long M."/>
            <person name="Low L."/>
            <person name="Lozovsky E."/>
            <person name="Lu J."/>
            <person name="Luo M."/>
            <person name="Machado C.A."/>
            <person name="Makalowski W."/>
            <person name="Marzo M."/>
            <person name="Matsuda M."/>
            <person name="Matzkin L."/>
            <person name="McAllister B."/>
            <person name="McBride C.S."/>
            <person name="McKernan B."/>
            <person name="McKernan K."/>
            <person name="Mendez-Lago M."/>
            <person name="Minx P."/>
            <person name="Mollenhauer M.U."/>
            <person name="Montooth K."/>
            <person name="Mount S.M."/>
            <person name="Mu X."/>
            <person name="Myers E."/>
            <person name="Negre B."/>
            <person name="Newfeld S."/>
            <person name="Nielsen R."/>
            <person name="Noor M.A."/>
            <person name="O'Grady P."/>
            <person name="Pachter L."/>
            <person name="Papaceit M."/>
            <person name="Parisi M.J."/>
            <person name="Parisi M."/>
            <person name="Parts L."/>
            <person name="Pedersen J.S."/>
            <person name="Pesole G."/>
            <person name="Phillippy A.M."/>
            <person name="Ponting C.P."/>
            <person name="Pop M."/>
            <person name="Porcelli D."/>
            <person name="Powell J.R."/>
            <person name="Prohaska S."/>
            <person name="Pruitt K."/>
            <person name="Puig M."/>
            <person name="Quesneville H."/>
            <person name="Ram K.R."/>
            <person name="Rand D."/>
            <person name="Rasmussen M.D."/>
            <person name="Reed L.K."/>
            <person name="Reenan R."/>
            <person name="Reily A."/>
            <person name="Remington K.A."/>
            <person name="Rieger T.T."/>
            <person name="Ritchie M.G."/>
            <person name="Robin C."/>
            <person name="Rogers Y.H."/>
            <person name="Rohde C."/>
            <person name="Rozas J."/>
            <person name="Rubenfield M.J."/>
            <person name="Ruiz A."/>
            <person name="Russo S."/>
            <person name="Salzberg S.L."/>
            <person name="Sanchez-Gracia A."/>
            <person name="Saranga D.J."/>
            <person name="Sato H."/>
            <person name="Schaeffer S.W."/>
            <person name="Schatz M.C."/>
            <person name="Schlenke T."/>
            <person name="Schwartz R."/>
            <person name="Segarra C."/>
            <person name="Singh R.S."/>
            <person name="Sirot L."/>
            <person name="Sirota M."/>
            <person name="Sisneros N.B."/>
            <person name="Smith C.D."/>
            <person name="Smith T.F."/>
            <person name="Spieth J."/>
            <person name="Stage D.E."/>
            <person name="Stark A."/>
            <person name="Stephan W."/>
            <person name="Strausberg R.L."/>
            <person name="Strempel S."/>
            <person name="Sturgill D."/>
            <person name="Sutton G."/>
            <person name="Sutton G.G."/>
            <person name="Tao W."/>
            <person name="Teichmann S."/>
            <person name="Tobari Y.N."/>
            <person name="Tomimura Y."/>
            <person name="Tsolas J.M."/>
            <person name="Valente V.L."/>
            <person name="Venter E."/>
            <person name="Venter J.C."/>
            <person name="Vicario S."/>
            <person name="Vieira F.G."/>
            <person name="Vilella A.J."/>
            <person name="Villasante A."/>
            <person name="Walenz B."/>
            <person name="Wang J."/>
            <person name="Wasserman M."/>
            <person name="Watts T."/>
            <person name="Wilson D."/>
            <person name="Wilson R.K."/>
            <person name="Wing R.A."/>
            <person name="Wolfner M.F."/>
            <person name="Wong A."/>
            <person name="Wong G.K."/>
            <person name="Wu C.I."/>
            <person name="Wu G."/>
            <person name="Yamamoto D."/>
            <person name="Yang H.P."/>
            <person name="Yang S.P."/>
            <person name="Yorke J.A."/>
            <person name="Yoshida K."/>
            <person name="Zdobnov E."/>
            <person name="Zhang P."/>
            <person name="Zhang Y."/>
            <person name="Zimin A.V."/>
            <person name="Baldwin J."/>
            <person name="Abdouelleil A."/>
            <person name="Abdulkadir J."/>
            <person name="Abebe A."/>
            <person name="Abera B."/>
            <person name="Abreu J."/>
            <person name="Acer S.C."/>
            <person name="Aftuck L."/>
            <person name="Alexander A."/>
            <person name="An P."/>
            <person name="Anderson E."/>
            <person name="Anderson S."/>
            <person name="Arachi H."/>
            <person name="Azer M."/>
            <person name="Bachantsang P."/>
            <person name="Barry A."/>
            <person name="Bayul T."/>
            <person name="Berlin A."/>
            <person name="Bessette D."/>
            <person name="Bloom T."/>
            <person name="Blye J."/>
            <person name="Boguslavskiy L."/>
            <person name="Bonnet C."/>
            <person name="Boukhgalter B."/>
            <person name="Bourzgui I."/>
            <person name="Brown A."/>
            <person name="Cahill P."/>
            <person name="Channer S."/>
            <person name="Cheshatsang Y."/>
            <person name="Chuda L."/>
            <person name="Citroen M."/>
            <person name="Collymore A."/>
            <person name="Cooke P."/>
            <person name="Costello M."/>
            <person name="D'Aco K."/>
            <person name="Daza R."/>
            <person name="De Haan G."/>
            <person name="DeGray S."/>
            <person name="DeMaso C."/>
            <person name="Dhargay N."/>
            <person name="Dooley K."/>
            <person name="Dooley E."/>
            <person name="Doricent M."/>
            <person name="Dorje P."/>
            <person name="Dorjee K."/>
            <person name="Dupes A."/>
            <person name="Elong R."/>
            <person name="Falk J."/>
            <person name="Farina A."/>
            <person name="Faro S."/>
            <person name="Ferguson D."/>
            <person name="Fisher S."/>
            <person name="Foley C.D."/>
            <person name="Franke A."/>
            <person name="Friedrich D."/>
            <person name="Gadbois L."/>
            <person name="Gearin G."/>
            <person name="Gearin C.R."/>
            <person name="Giannoukos G."/>
            <person name="Goode T."/>
            <person name="Graham J."/>
            <person name="Grandbois E."/>
            <person name="Grewal S."/>
            <person name="Gyaltsen K."/>
            <person name="Hafez N."/>
            <person name="Hagos B."/>
            <person name="Hall J."/>
            <person name="Henson C."/>
            <person name="Hollinger A."/>
            <person name="Honan T."/>
            <person name="Huard M.D."/>
            <person name="Hughes L."/>
            <person name="Hurhula B."/>
            <person name="Husby M.E."/>
            <person name="Kamat A."/>
            <person name="Kanga B."/>
            <person name="Kashin S."/>
            <person name="Khazanovich D."/>
            <person name="Kisner P."/>
            <person name="Lance K."/>
            <person name="Lara M."/>
            <person name="Lee W."/>
            <person name="Lennon N."/>
            <person name="Letendre F."/>
            <person name="LeVine R."/>
            <person name="Lipovsky A."/>
            <person name="Liu X."/>
            <person name="Liu J."/>
            <person name="Liu S."/>
            <person name="Lokyitsang T."/>
            <person name="Lokyitsang Y."/>
            <person name="Lubonja R."/>
            <person name="Lui A."/>
            <person name="MacDonald P."/>
            <person name="Magnisalis V."/>
            <person name="Maru K."/>
            <person name="Matthews C."/>
            <person name="McCusker W."/>
            <person name="McDonough S."/>
            <person name="Mehta T."/>
            <person name="Meldrim J."/>
            <person name="Meneus L."/>
            <person name="Mihai O."/>
            <person name="Mihalev A."/>
            <person name="Mihova T."/>
            <person name="Mittelman R."/>
            <person name="Mlenga V."/>
            <person name="Montmayeur A."/>
            <person name="Mulrain L."/>
            <person name="Navidi A."/>
            <person name="Naylor J."/>
            <person name="Negash T."/>
            <person name="Nguyen T."/>
            <person name="Nguyen N."/>
            <person name="Nicol R."/>
            <person name="Norbu C."/>
            <person name="Norbu N."/>
            <person name="Novod N."/>
            <person name="O'Neill B."/>
            <person name="Osman S."/>
            <person name="Markiewicz E."/>
            <person name="Oyono O.L."/>
            <person name="Patti C."/>
            <person name="Phunkhang P."/>
            <person name="Pierre F."/>
            <person name="Priest M."/>
            <person name="Raghuraman S."/>
            <person name="Rege F."/>
            <person name="Reyes R."/>
            <person name="Rise C."/>
            <person name="Rogov P."/>
            <person name="Ross K."/>
            <person name="Ryan E."/>
            <person name="Settipalli S."/>
            <person name="Shea T."/>
            <person name="Sherpa N."/>
            <person name="Shi L."/>
            <person name="Shih D."/>
            <person name="Sparrow T."/>
            <person name="Spaulding J."/>
            <person name="Stalker J."/>
            <person name="Stange-Thomann N."/>
            <person name="Stavropoulos S."/>
            <person name="Stone C."/>
            <person name="Strader C."/>
            <person name="Tesfaye S."/>
            <person name="Thomson T."/>
            <person name="Thoulutsang Y."/>
            <person name="Thoulutsang D."/>
            <person name="Topham K."/>
            <person name="Topping I."/>
            <person name="Tsamla T."/>
            <person name="Vassiliev H."/>
            <person name="Vo A."/>
            <person name="Wangchuk T."/>
            <person name="Wangdi T."/>
            <person name="Weiand M."/>
            <person name="Wilkinson J."/>
            <person name="Wilson A."/>
            <person name="Yadav S."/>
            <person name="Young G."/>
            <person name="Yu Q."/>
            <person name="Zembek L."/>
            <person name="Zhong D."/>
            <person name="Zimmer A."/>
            <person name="Zwirko Z."/>
            <person name="Jaffe D.B."/>
            <person name="Alvarez P."/>
            <person name="Brockman W."/>
            <person name="Butler J."/>
            <person name="Chin C."/>
            <person name="Gnerre S."/>
            <person name="Grabherr M."/>
            <person name="Kleber M."/>
            <person name="Mauceli E."/>
            <person name="MacCallum I."/>
        </authorList>
    </citation>
    <scope>NUCLEOTIDE SEQUENCE [LARGE SCALE GENOMIC DNA]</scope>
    <source>
        <strain evidence="4">Tucson 14030-0811.24</strain>
    </source>
</reference>
<dbReference type="EMBL" id="CH964232">
    <property type="protein sequence ID" value="EDW80731.2"/>
    <property type="molecule type" value="Genomic_DNA"/>
</dbReference>
<dbReference type="InterPro" id="IPR022272">
    <property type="entry name" value="Lipocalin_CS"/>
</dbReference>
<dbReference type="Gene3D" id="2.40.128.20">
    <property type="match status" value="1"/>
</dbReference>
<dbReference type="InParanoid" id="B4NA88"/>
<organism evidence="3 4">
    <name type="scientific">Drosophila willistoni</name>
    <name type="common">Fruit fly</name>
    <dbReference type="NCBI Taxonomy" id="7260"/>
    <lineage>
        <taxon>Eukaryota</taxon>
        <taxon>Metazoa</taxon>
        <taxon>Ecdysozoa</taxon>
        <taxon>Arthropoda</taxon>
        <taxon>Hexapoda</taxon>
        <taxon>Insecta</taxon>
        <taxon>Pterygota</taxon>
        <taxon>Neoptera</taxon>
        <taxon>Endopterygota</taxon>
        <taxon>Diptera</taxon>
        <taxon>Brachycera</taxon>
        <taxon>Muscomorpha</taxon>
        <taxon>Ephydroidea</taxon>
        <taxon>Drosophilidae</taxon>
        <taxon>Drosophila</taxon>
        <taxon>Sophophora</taxon>
    </lineage>
</organism>
<evidence type="ECO:0000313" key="3">
    <source>
        <dbReference type="EMBL" id="EDW80731.2"/>
    </source>
</evidence>
<dbReference type="SUPFAM" id="SSF50814">
    <property type="entry name" value="Lipocalins"/>
    <property type="match status" value="1"/>
</dbReference>
<sequence>MSSKVNAMQLFCLLLGLVLIADHATTALNLTDCFMSSSTEDLDLEKFSGIWWEVARQPSSSDFCTEVNITALNPATTTDNTTVLIATTYSNTVDYPWVNQTMNATLSVNKSELEYGFDFLYWNPPNYTPKTVFKVLAIDYTEYAFVCGYTNSSDNSTSFGILLSRDRTPNTTTLQSWQQNASALYPNFEVDGMTVITQDDTCYAAGANPSSVLSMLCFALSFIIFLELLISNVVE</sequence>
<keyword evidence="1" id="KW-1133">Transmembrane helix</keyword>
<evidence type="ECO:0000256" key="2">
    <source>
        <dbReference type="SAM" id="SignalP"/>
    </source>
</evidence>
<dbReference type="HOGENOM" id="CLU_113033_0_0_1"/>
<dbReference type="InterPro" id="IPR012674">
    <property type="entry name" value="Calycin"/>
</dbReference>
<keyword evidence="1" id="KW-0472">Membrane</keyword>
<accession>B4NA88</accession>
<dbReference type="eggNOG" id="ENOG502R1D8">
    <property type="taxonomic scope" value="Eukaryota"/>
</dbReference>
<dbReference type="FunCoup" id="B4NA88">
    <property type="interactions" value="8"/>
</dbReference>
<evidence type="ECO:0000313" key="4">
    <source>
        <dbReference type="Proteomes" id="UP000007798"/>
    </source>
</evidence>
<feature type="chain" id="PRO_5006458300" description="Lipocalin/cytosolic fatty-acid binding domain-containing protein" evidence="2">
    <location>
        <begin position="28"/>
        <end position="235"/>
    </location>
</feature>
<protein>
    <recommendedName>
        <fullName evidence="5">Lipocalin/cytosolic fatty-acid binding domain-containing protein</fullName>
    </recommendedName>
</protein>
<gene>
    <name evidence="3" type="primary">Dwil\GK11407</name>
    <name evidence="3" type="ORF">Dwil_GK11407</name>
</gene>
<feature type="signal peptide" evidence="2">
    <location>
        <begin position="1"/>
        <end position="27"/>
    </location>
</feature>
<proteinExistence type="predicted"/>
<dbReference type="CDD" id="cd00301">
    <property type="entry name" value="lipocalin_FABP"/>
    <property type="match status" value="1"/>
</dbReference>
<feature type="transmembrane region" description="Helical" evidence="1">
    <location>
        <begin position="212"/>
        <end position="234"/>
    </location>
</feature>
<dbReference type="STRING" id="7260.B4NA88"/>
<dbReference type="PANTHER" id="PTHR10612">
    <property type="entry name" value="APOLIPOPROTEIN D"/>
    <property type="match status" value="1"/>
</dbReference>
<dbReference type="AlphaFoldDB" id="B4NA88"/>
<name>B4NA88_DROWI</name>
<keyword evidence="4" id="KW-1185">Reference proteome</keyword>
<dbReference type="PROSITE" id="PS00213">
    <property type="entry name" value="LIPOCALIN"/>
    <property type="match status" value="1"/>
</dbReference>